<name>A0ABU1E6J8_9FLAO</name>
<dbReference type="Proteomes" id="UP001260959">
    <property type="component" value="Unassembled WGS sequence"/>
</dbReference>
<feature type="chain" id="PRO_5047178963" description="GLPGLI family protein" evidence="1">
    <location>
        <begin position="20"/>
        <end position="252"/>
    </location>
</feature>
<comment type="caution">
    <text evidence="2">The sequence shown here is derived from an EMBL/GenBank/DDBJ whole genome shotgun (WGS) entry which is preliminary data.</text>
</comment>
<evidence type="ECO:0000256" key="1">
    <source>
        <dbReference type="SAM" id="SignalP"/>
    </source>
</evidence>
<keyword evidence="1" id="KW-0732">Signal</keyword>
<dbReference type="EMBL" id="JAVIXS010000014">
    <property type="protein sequence ID" value="MDR4953221.1"/>
    <property type="molecule type" value="Genomic_DNA"/>
</dbReference>
<organism evidence="2 3">
    <name type="scientific">Chryseobacterium metallicongregator</name>
    <dbReference type="NCBI Taxonomy" id="3073042"/>
    <lineage>
        <taxon>Bacteria</taxon>
        <taxon>Pseudomonadati</taxon>
        <taxon>Bacteroidota</taxon>
        <taxon>Flavobacteriia</taxon>
        <taxon>Flavobacteriales</taxon>
        <taxon>Weeksellaceae</taxon>
        <taxon>Chryseobacterium group</taxon>
        <taxon>Chryseobacterium</taxon>
    </lineage>
</organism>
<protein>
    <recommendedName>
        <fullName evidence="4">GLPGLI family protein</fullName>
    </recommendedName>
</protein>
<proteinExistence type="predicted"/>
<keyword evidence="3" id="KW-1185">Reference proteome</keyword>
<evidence type="ECO:0000313" key="2">
    <source>
        <dbReference type="EMBL" id="MDR4953221.1"/>
    </source>
</evidence>
<gene>
    <name evidence="2" type="ORF">REB14_13665</name>
</gene>
<evidence type="ECO:0000313" key="3">
    <source>
        <dbReference type="Proteomes" id="UP001260959"/>
    </source>
</evidence>
<evidence type="ECO:0008006" key="4">
    <source>
        <dbReference type="Google" id="ProtNLM"/>
    </source>
</evidence>
<reference evidence="2 3" key="1">
    <citation type="submission" date="2023-08" db="EMBL/GenBank/DDBJ databases">
        <authorList>
            <person name="Maltman C."/>
        </authorList>
    </citation>
    <scope>NUCLEOTIDE SEQUENCE [LARGE SCALE GENOMIC DNA]</scope>
    <source>
        <strain evidence="2 3">ES2</strain>
    </source>
</reference>
<feature type="signal peptide" evidence="1">
    <location>
        <begin position="1"/>
        <end position="19"/>
    </location>
</feature>
<dbReference type="RefSeq" id="WP_309522438.1">
    <property type="nucleotide sequence ID" value="NZ_JAVIXS010000014.1"/>
</dbReference>
<accession>A0ABU1E6J8</accession>
<sequence>MKTLFKFILSIFIPLQFSAQGTLQYDFKKQVNYVFQGSLYEAFQEAVTNYNSNSKEYIQSDILPLKFATQHKESKNKNYTIKIEDFPNQYNIKFKFDQYENNKENCLNFLEIDTNKLFIQSQKDNSGVKYINTYLNSFMLSSSCDNDNTKTWISKSFLCKTHVISNEYIDINKDFKIINILYYNTLSLTSNSAKNKFEIIIYEKVDRQMNLLMRKTIIKGNKEDAVDYLKRHNINYNSINDKDFQEQDFKKI</sequence>